<dbReference type="Gene3D" id="3.20.20.80">
    <property type="entry name" value="Glycosidases"/>
    <property type="match status" value="1"/>
</dbReference>
<sequence>MEYGRKNCMMEWAFHSTKRYRDPFNEVELSVVFTGPGREEKVVLGFWSGGDNWRVRYASPLVGKHKYRTICSETSDSGLHGKRGEFKVLPYGERNPLFQHGQLEIAPDRRHFQHRDGIPFFWLADTWWMGLCKRLSWPSDFQILTADRVSKGFTVVQIVAGLYPDMPPFDERGANEAGFPWEREYARINPNYFDMADLRIEWLVRSGLVPCIVGCWGYFLKFMGVERMKKHWRYLVARYGAYPVVWCLAGEATMPYYLSEKKKEDSIAQKKGWTEVARYIREIDTFKNPITIHPTQFGREQIEKPELLDFEMLQTGHSSHLSFPNTIKSLRLSLKNKPKMPVLVGEVCYEGILEASRQEIQRLLFWGCILSGAAGHTYGANGIWQVNVREKPFGPSPHGSSWGDTPWEDAFQLPGSKHLGIARKLLERYPWWQLEPHPEWVQTNSSNKDKYFIPYLAGIPGKLRIIYFSSFLPLLKVKSLEAGVTYRAFLFNPSDGTEYRLGKVVPDNKGEWLVPKLPIFRDWVLVLVAK</sequence>
<gene>
    <name evidence="3" type="ORF">COS11_05245</name>
</gene>
<dbReference type="AlphaFoldDB" id="A0A2M7E841"/>
<dbReference type="SUPFAM" id="SSF51445">
    <property type="entry name" value="(Trans)glycosidases"/>
    <property type="match status" value="1"/>
</dbReference>
<organism evidence="3 4">
    <name type="scientific">bacterium (Candidatus Ratteibacteria) CG01_land_8_20_14_3_00_40_19</name>
    <dbReference type="NCBI Taxonomy" id="2014290"/>
    <lineage>
        <taxon>Bacteria</taxon>
        <taxon>Candidatus Ratteibacteria</taxon>
    </lineage>
</organism>
<dbReference type="PANTHER" id="PTHR37836:SF2">
    <property type="entry name" value="DUF4038 DOMAIN-CONTAINING PROTEIN"/>
    <property type="match status" value="1"/>
</dbReference>
<name>A0A2M7E841_9BACT</name>
<dbReference type="Proteomes" id="UP000228886">
    <property type="component" value="Unassembled WGS sequence"/>
</dbReference>
<comment type="caution">
    <text evidence="3">The sequence shown here is derived from an EMBL/GenBank/DDBJ whole genome shotgun (WGS) entry which is preliminary data.</text>
</comment>
<evidence type="ECO:0000313" key="3">
    <source>
        <dbReference type="EMBL" id="PIV63851.1"/>
    </source>
</evidence>
<dbReference type="InterPro" id="IPR013783">
    <property type="entry name" value="Ig-like_fold"/>
</dbReference>
<accession>A0A2M7E841</accession>
<dbReference type="InterPro" id="IPR025277">
    <property type="entry name" value="Apiosidase-like_cat_dom"/>
</dbReference>
<dbReference type="Gene3D" id="2.60.40.10">
    <property type="entry name" value="Immunoglobulins"/>
    <property type="match status" value="1"/>
</dbReference>
<reference evidence="4" key="1">
    <citation type="submission" date="2017-09" db="EMBL/GenBank/DDBJ databases">
        <title>Depth-based differentiation of microbial function through sediment-hosted aquifers and enrichment of novel symbionts in the deep terrestrial subsurface.</title>
        <authorList>
            <person name="Probst A.J."/>
            <person name="Ladd B."/>
            <person name="Jarett J.K."/>
            <person name="Geller-Mcgrath D.E."/>
            <person name="Sieber C.M.K."/>
            <person name="Emerson J.B."/>
            <person name="Anantharaman K."/>
            <person name="Thomas B.C."/>
            <person name="Malmstrom R."/>
            <person name="Stieglmeier M."/>
            <person name="Klingl A."/>
            <person name="Woyke T."/>
            <person name="Ryan C.M."/>
            <person name="Banfield J.F."/>
        </authorList>
    </citation>
    <scope>NUCLEOTIDE SEQUENCE [LARGE SCALE GENOMIC DNA]</scope>
</reference>
<dbReference type="Pfam" id="PF16586">
    <property type="entry name" value="DUF5060"/>
    <property type="match status" value="1"/>
</dbReference>
<feature type="domain" description="Apiosidase-like catalytic" evidence="1">
    <location>
        <begin position="108"/>
        <end position="433"/>
    </location>
</feature>
<evidence type="ECO:0000259" key="2">
    <source>
        <dbReference type="Pfam" id="PF16586"/>
    </source>
</evidence>
<dbReference type="InterPro" id="IPR017853">
    <property type="entry name" value="GH"/>
</dbReference>
<evidence type="ECO:0008006" key="5">
    <source>
        <dbReference type="Google" id="ProtNLM"/>
    </source>
</evidence>
<proteinExistence type="predicted"/>
<dbReference type="PANTHER" id="PTHR37836">
    <property type="entry name" value="LMO1036 PROTEIN"/>
    <property type="match status" value="1"/>
</dbReference>
<dbReference type="EMBL" id="PETL01000248">
    <property type="protein sequence ID" value="PIV63851.1"/>
    <property type="molecule type" value="Genomic_DNA"/>
</dbReference>
<protein>
    <recommendedName>
        <fullName evidence="5">DUF4038 domain-containing protein</fullName>
    </recommendedName>
</protein>
<evidence type="ECO:0000259" key="1">
    <source>
        <dbReference type="Pfam" id="PF13204"/>
    </source>
</evidence>
<evidence type="ECO:0000313" key="4">
    <source>
        <dbReference type="Proteomes" id="UP000228886"/>
    </source>
</evidence>
<dbReference type="Pfam" id="PF13204">
    <property type="entry name" value="Apiosidase"/>
    <property type="match status" value="1"/>
</dbReference>
<dbReference type="InterPro" id="IPR032260">
    <property type="entry name" value="DUF5060"/>
</dbReference>
<feature type="domain" description="DUF5060" evidence="2">
    <location>
        <begin position="10"/>
        <end position="70"/>
    </location>
</feature>